<dbReference type="AlphaFoldDB" id="A0A0G4E4T6"/>
<accession>A0A0G4E4T6</accession>
<organism evidence="1">
    <name type="scientific">Pseudomonas fluorescens (strain SBW25)</name>
    <dbReference type="NCBI Taxonomy" id="216595"/>
    <lineage>
        <taxon>Bacteria</taxon>
        <taxon>Pseudomonadati</taxon>
        <taxon>Pseudomonadota</taxon>
        <taxon>Gammaproteobacteria</taxon>
        <taxon>Pseudomonadales</taxon>
        <taxon>Pseudomonadaceae</taxon>
        <taxon>Pseudomonas</taxon>
    </lineage>
</organism>
<protein>
    <submittedName>
        <fullName evidence="1">Uncharacterized protein</fullName>
    </submittedName>
</protein>
<geneLocation type="plasmid" evidence="1">
    <name>pQBR57</name>
</geneLocation>
<gene>
    <name evidence="1" type="ORF">PQBR57_0060</name>
</gene>
<name>A0A0G4E4T6_PSEFS</name>
<reference evidence="1" key="1">
    <citation type="submission" date="2014-12" db="EMBL/GenBank/DDBJ databases">
        <authorList>
            <person name="Hall J."/>
        </authorList>
    </citation>
    <scope>NUCLEOTIDE SEQUENCE [LARGE SCALE GENOMIC DNA]</scope>
    <source>
        <strain evidence="1">SBW25</strain>
        <plasmid evidence="1">pQBR57</plasmid>
    </source>
</reference>
<dbReference type="EMBL" id="LN713926">
    <property type="protein sequence ID" value="CEK42013.1"/>
    <property type="molecule type" value="Genomic_DNA"/>
</dbReference>
<dbReference type="RefSeq" id="WP_192963232.1">
    <property type="nucleotide sequence ID" value="NZ_LN713926.1"/>
</dbReference>
<reference evidence="1" key="2">
    <citation type="submission" date="2015-06" db="EMBL/GenBank/DDBJ databases">
        <title>Environmentally co-occuring mercury resistance plasmids are genetically and phenotypically diverse and confer variable context-dependent fitness effects.</title>
        <authorList>
            <person name="Hall J.P.J."/>
            <person name="Harrison E."/>
            <person name="Lilley A.K."/>
            <person name="Paterson S."/>
            <person name="Spiers A.J."/>
            <person name="Brockhurst M.A."/>
        </authorList>
    </citation>
    <scope>NUCLEOTIDE SEQUENCE [LARGE SCALE GENOMIC DNA]</scope>
    <source>
        <strain evidence="1">SBW25</strain>
        <plasmid evidence="1">pQBR57</plasmid>
    </source>
</reference>
<sequence length="165" mass="19099">MAYKEYLMCSLHAERNVQLRRQMEQESALARGTALVAAMLAEGDLIDKALEPLKLDHLEKMKYVANNSVFIKAKDGHEAIQIVWADAQMICIHRLLSKEFRSEFQAHWLGVWMEPLQERSKKSLVEEIRLKVEYRESMRHTLGIHSEIPFAASSSVVMPSYELRQ</sequence>
<proteinExistence type="predicted"/>
<evidence type="ECO:0000313" key="1">
    <source>
        <dbReference type="EMBL" id="CEK42013.1"/>
    </source>
</evidence>
<keyword evidence="1" id="KW-0614">Plasmid</keyword>